<gene>
    <name evidence="1" type="ORF">pKF140-081</name>
</gene>
<dbReference type="Gene3D" id="3.40.50.300">
    <property type="entry name" value="P-loop containing nucleotide triphosphate hydrolases"/>
    <property type="match status" value="1"/>
</dbReference>
<dbReference type="SUPFAM" id="SSF52540">
    <property type="entry name" value="P-loop containing nucleoside triphosphate hydrolases"/>
    <property type="match status" value="1"/>
</dbReference>
<dbReference type="AlphaFoldDB" id="D4HQW9"/>
<name>D4HQW9_KLEPN</name>
<keyword evidence="1" id="KW-0614">Plasmid</keyword>
<organism evidence="1">
    <name type="scientific">Klebsiella pneumoniae</name>
    <dbReference type="NCBI Taxonomy" id="573"/>
    <lineage>
        <taxon>Bacteria</taxon>
        <taxon>Pseudomonadati</taxon>
        <taxon>Pseudomonadota</taxon>
        <taxon>Gammaproteobacteria</taxon>
        <taxon>Enterobacterales</taxon>
        <taxon>Enterobacteriaceae</taxon>
        <taxon>Klebsiella/Raoultella group</taxon>
        <taxon>Klebsiella</taxon>
        <taxon>Klebsiella pneumoniae complex</taxon>
    </lineage>
</organism>
<dbReference type="EMBL" id="FJ876827">
    <property type="protein sequence ID" value="ADD63565.1"/>
    <property type="molecule type" value="Genomic_DNA"/>
</dbReference>
<evidence type="ECO:0000313" key="1">
    <source>
        <dbReference type="EMBL" id="ADD63565.1"/>
    </source>
</evidence>
<proteinExistence type="predicted"/>
<protein>
    <recommendedName>
        <fullName evidence="2">Tunicamycin resistance protein</fullName>
    </recommendedName>
</protein>
<sequence length="213" mass="24035">MIDIHSAFSQHLLQLTVTDAVFAVPAYGPQNDVTLKMPAFEWVHVQLHQQKGMISLSPPTICNSAEEIGFVVKETVPMPASGDYQDLPLWRGLTIAAVREIRRNYSQDIIIPMTLVHPDYLTEILDGVRRIDDQLLHIFLTLNEDLLRHRIANQTMHPDPNRNAEIREWRLANVARCLAARERLPCTTRVLDSGAHTSDELAAMVLDGIDGRT</sequence>
<accession>D4HQW9</accession>
<evidence type="ECO:0008006" key="2">
    <source>
        <dbReference type="Google" id="ProtNLM"/>
    </source>
</evidence>
<geneLocation type="plasmid" evidence="1">
    <name>pKF3-140</name>
</geneLocation>
<dbReference type="InterPro" id="IPR027417">
    <property type="entry name" value="P-loop_NTPase"/>
</dbReference>
<reference evidence="1" key="1">
    <citation type="journal article" date="2010" name="PLoS ONE">
        <title>Sequencing and genetic variation of multidrug resistance plasmids in Klebsiella pneumoniae.</title>
        <authorList>
            <person name="Zhao F."/>
            <person name="Bai J."/>
            <person name="Wu J."/>
            <person name="Liu J."/>
            <person name="Zhou M."/>
            <person name="Xia S."/>
            <person name="Wang S."/>
            <person name="Yao X."/>
            <person name="Yi H."/>
            <person name="Lin M."/>
            <person name="Gao S."/>
            <person name="Zhou T."/>
            <person name="Xu Z."/>
            <person name="Niu Y."/>
            <person name="Bao Q."/>
        </authorList>
    </citation>
    <scope>NUCLEOTIDE SEQUENCE</scope>
    <source>
        <strain evidence="1">KF3</strain>
        <plasmid evidence="1">pKF3-140</plasmid>
    </source>
</reference>